<protein>
    <recommendedName>
        <fullName evidence="2">DEK-C domain-containing protein</fullName>
    </recommendedName>
</protein>
<sequence length="389" mass="42113">MVEERPEYGRTSRNLVPRLTSVIMSQPTPLDPAIVAVLRPAIIQILNNADLSSISAKKVRAQLAQLPPHALPPSLDLSASKKQVDEVIRDCFDHISKGMPAPPQAQHSYNGASSVPPSGGLALPGMGGVRGGHTTAPTSTSSTTSKSAPPKPAAAKPAPSSNGSSKPKAEPKPKKKATKKRAVADDDDDDEPRKKRVVNPNNPFNRPLILSPKLADVCGGDEMPRHAVVKQLWVYIKSNNLQNESNKRQVGSFTSFCRSHVRNAADISAPSASLILPHLSDSVRCEAHLNLRQGIRRVSATKFPPCCAFRTCTNASTLLAPLSAFLLQLLRDGKADRFAPHQKGYSKGRRMTASCEPFFLRRRPVPDEPVSHALSPNRPQQMQIRYTAA</sequence>
<feature type="region of interest" description="Disordered" evidence="1">
    <location>
        <begin position="95"/>
        <end position="204"/>
    </location>
</feature>
<dbReference type="SMART" id="SM00151">
    <property type="entry name" value="SWIB"/>
    <property type="match status" value="1"/>
</dbReference>
<organism evidence="3 4">
    <name type="scientific">Pseudozyma hubeiensis (strain SY62)</name>
    <name type="common">Yeast</name>
    <dbReference type="NCBI Taxonomy" id="1305764"/>
    <lineage>
        <taxon>Eukaryota</taxon>
        <taxon>Fungi</taxon>
        <taxon>Dikarya</taxon>
        <taxon>Basidiomycota</taxon>
        <taxon>Ustilaginomycotina</taxon>
        <taxon>Ustilaginomycetes</taxon>
        <taxon>Ustilaginales</taxon>
        <taxon>Ustilaginaceae</taxon>
        <taxon>Pseudozyma</taxon>
    </lineage>
</organism>
<dbReference type="SUPFAM" id="SSF47592">
    <property type="entry name" value="SWIB/MDM2 domain"/>
    <property type="match status" value="1"/>
</dbReference>
<evidence type="ECO:0000259" key="2">
    <source>
        <dbReference type="PROSITE" id="PS51998"/>
    </source>
</evidence>
<dbReference type="CDD" id="cd10567">
    <property type="entry name" value="SWIB-MDM2_like"/>
    <property type="match status" value="1"/>
</dbReference>
<dbReference type="InterPro" id="IPR014876">
    <property type="entry name" value="DEK_C"/>
</dbReference>
<dbReference type="PROSITE" id="PS51998">
    <property type="entry name" value="DEK_C"/>
    <property type="match status" value="1"/>
</dbReference>
<dbReference type="HOGENOM" id="CLU_710046_0_0_1"/>
<dbReference type="EMBL" id="DF238808">
    <property type="protein sequence ID" value="GAC96843.1"/>
    <property type="molecule type" value="Genomic_DNA"/>
</dbReference>
<dbReference type="Pfam" id="PF08766">
    <property type="entry name" value="DEK_C"/>
    <property type="match status" value="1"/>
</dbReference>
<dbReference type="RefSeq" id="XP_012190430.1">
    <property type="nucleotide sequence ID" value="XM_012335040.1"/>
</dbReference>
<dbReference type="InterPro" id="IPR019835">
    <property type="entry name" value="SWIB_domain"/>
</dbReference>
<dbReference type="InterPro" id="IPR003121">
    <property type="entry name" value="SWIB_MDM2_domain"/>
</dbReference>
<name>R9P631_PSEHS</name>
<gene>
    <name evidence="3" type="ORF">PHSY_004427</name>
</gene>
<accession>R9P631</accession>
<dbReference type="PANTHER" id="PTHR13844">
    <property type="entry name" value="SWI/SNF-RELATED MATRIX-ASSOCIATED ACTIN-DEPENDENT REGULATOR OF CHROMATIN SUBFAMILY D"/>
    <property type="match status" value="1"/>
</dbReference>
<dbReference type="GeneID" id="24109709"/>
<feature type="compositionally biased region" description="Low complexity" evidence="1">
    <location>
        <begin position="134"/>
        <end position="166"/>
    </location>
</feature>
<dbReference type="Pfam" id="PF02201">
    <property type="entry name" value="SWIB"/>
    <property type="match status" value="1"/>
</dbReference>
<dbReference type="Gene3D" id="1.10.245.10">
    <property type="entry name" value="SWIB/MDM2 domain"/>
    <property type="match status" value="1"/>
</dbReference>
<feature type="compositionally biased region" description="Polar residues" evidence="1">
    <location>
        <begin position="377"/>
        <end position="389"/>
    </location>
</feature>
<feature type="compositionally biased region" description="Polar residues" evidence="1">
    <location>
        <begin position="105"/>
        <end position="116"/>
    </location>
</feature>
<feature type="domain" description="DEK-C" evidence="2">
    <location>
        <begin position="32"/>
        <end position="93"/>
    </location>
</feature>
<dbReference type="Proteomes" id="UP000014071">
    <property type="component" value="Unassembled WGS sequence"/>
</dbReference>
<dbReference type="AlphaFoldDB" id="R9P631"/>
<dbReference type="InterPro" id="IPR036885">
    <property type="entry name" value="SWIB_MDM2_dom_sf"/>
</dbReference>
<dbReference type="eggNOG" id="KOG1946">
    <property type="taxonomic scope" value="Eukaryota"/>
</dbReference>
<dbReference type="STRING" id="1305764.R9P631"/>
<evidence type="ECO:0000256" key="1">
    <source>
        <dbReference type="SAM" id="MobiDB-lite"/>
    </source>
</evidence>
<feature type="region of interest" description="Disordered" evidence="1">
    <location>
        <begin position="366"/>
        <end position="389"/>
    </location>
</feature>
<evidence type="ECO:0000313" key="3">
    <source>
        <dbReference type="EMBL" id="GAC96843.1"/>
    </source>
</evidence>
<proteinExistence type="predicted"/>
<reference evidence="4" key="1">
    <citation type="journal article" date="2013" name="Genome Announc.">
        <title>Draft genome sequence of the basidiomycetous yeast-like fungus Pseudozyma hubeiensis SY62, which produces an abundant amount of the biosurfactant mannosylerythritol lipids.</title>
        <authorList>
            <person name="Konishi M."/>
            <person name="Hatada Y."/>
            <person name="Horiuchi J."/>
        </authorList>
    </citation>
    <scope>NUCLEOTIDE SEQUENCE [LARGE SCALE GENOMIC DNA]</scope>
    <source>
        <strain evidence="4">SY62</strain>
    </source>
</reference>
<dbReference type="OrthoDB" id="10251073at2759"/>
<keyword evidence="4" id="KW-1185">Reference proteome</keyword>
<evidence type="ECO:0000313" key="4">
    <source>
        <dbReference type="Proteomes" id="UP000014071"/>
    </source>
</evidence>